<organism evidence="1 2">
    <name type="scientific">Aquipluma nitroreducens</name>
    <dbReference type="NCBI Taxonomy" id="2010828"/>
    <lineage>
        <taxon>Bacteria</taxon>
        <taxon>Pseudomonadati</taxon>
        <taxon>Bacteroidota</taxon>
        <taxon>Bacteroidia</taxon>
        <taxon>Marinilabiliales</taxon>
        <taxon>Prolixibacteraceae</taxon>
        <taxon>Aquipluma</taxon>
    </lineage>
</organism>
<evidence type="ECO:0000313" key="2">
    <source>
        <dbReference type="Proteomes" id="UP001193389"/>
    </source>
</evidence>
<accession>A0A5K7S4U3</accession>
<dbReference type="EMBL" id="AP018694">
    <property type="protein sequence ID" value="BBE16546.1"/>
    <property type="molecule type" value="Genomic_DNA"/>
</dbReference>
<keyword evidence="2" id="KW-1185">Reference proteome</keyword>
<dbReference type="RefSeq" id="WP_318349611.1">
    <property type="nucleotide sequence ID" value="NZ_AP018694.1"/>
</dbReference>
<evidence type="ECO:0000313" key="1">
    <source>
        <dbReference type="EMBL" id="BBE16546.1"/>
    </source>
</evidence>
<dbReference type="AlphaFoldDB" id="A0A5K7S4U3"/>
<dbReference type="KEGG" id="anf:AQPE_0686"/>
<dbReference type="InterPro" id="IPR046228">
    <property type="entry name" value="DUF6261"/>
</dbReference>
<reference evidence="1" key="1">
    <citation type="journal article" date="2020" name="Int. J. Syst. Evol. Microbiol.">
        <title>Aquipluma nitroreducens gen. nov. sp. nov., a novel facultatively anaerobic bacterium isolated from a freshwater lake.</title>
        <authorList>
            <person name="Watanabe M."/>
            <person name="Kojima H."/>
            <person name="Fukui M."/>
        </authorList>
    </citation>
    <scope>NUCLEOTIDE SEQUENCE</scope>
    <source>
        <strain evidence="1">MeG22</strain>
    </source>
</reference>
<dbReference type="Proteomes" id="UP001193389">
    <property type="component" value="Chromosome"/>
</dbReference>
<protein>
    <submittedName>
        <fullName evidence="1">Uncharacterized protein</fullName>
    </submittedName>
</protein>
<proteinExistence type="predicted"/>
<gene>
    <name evidence="1" type="ORF">AQPE_0686</name>
</gene>
<dbReference type="Pfam" id="PF19775">
    <property type="entry name" value="DUF6261"/>
    <property type="match status" value="1"/>
</dbReference>
<sequence length="126" mass="13881">MNTQTGVMNELFSKFNASEPLKAQAATLGITDMMTGLETVNVAFGVLYQTRNEHEAATNGPSASSLRRDAQTSYEQFCLAIEQAVNYTPTDIYTALFKQMDELRKTYARLATTKAKEPEANQAASE</sequence>
<name>A0A5K7S4U3_9BACT</name>